<dbReference type="AlphaFoldDB" id="A0A445B1Z9"/>
<reference evidence="6 7" key="1">
    <citation type="submission" date="2019-01" db="EMBL/GenBank/DDBJ databases">
        <title>Sequencing of cultivated peanut Arachis hypogaea provides insights into genome evolution and oil improvement.</title>
        <authorList>
            <person name="Chen X."/>
        </authorList>
    </citation>
    <scope>NUCLEOTIDE SEQUENCE [LARGE SCALE GENOMIC DNA]</scope>
    <source>
        <strain evidence="7">cv. Fuhuasheng</strain>
        <tissue evidence="6">Leaves</tissue>
    </source>
</reference>
<evidence type="ECO:0000313" key="6">
    <source>
        <dbReference type="EMBL" id="RYR32671.1"/>
    </source>
</evidence>
<keyword evidence="7" id="KW-1185">Reference proteome</keyword>
<name>A0A445B1Z9_ARAHY</name>
<dbReference type="FunFam" id="3.30.300.30:FF:000007">
    <property type="entry name" value="4-coumarate--CoA ligase 2"/>
    <property type="match status" value="1"/>
</dbReference>
<dbReference type="STRING" id="3818.A0A445B1Z9"/>
<dbReference type="Gene3D" id="3.30.300.30">
    <property type="match status" value="1"/>
</dbReference>
<dbReference type="PANTHER" id="PTHR24096:SF160">
    <property type="entry name" value="4-COUMARATE--COA LIGASE-LIKE 9"/>
    <property type="match status" value="1"/>
</dbReference>
<accession>A0A445B1Z9</accession>
<dbReference type="CDD" id="cd05904">
    <property type="entry name" value="4CL"/>
    <property type="match status" value="1"/>
</dbReference>
<feature type="transmembrane region" description="Helical" evidence="3">
    <location>
        <begin position="240"/>
        <end position="268"/>
    </location>
</feature>
<dbReference type="Gene3D" id="3.40.50.12780">
    <property type="entry name" value="N-terminal domain of ligase-like"/>
    <property type="match status" value="1"/>
</dbReference>
<dbReference type="InterPro" id="IPR042099">
    <property type="entry name" value="ANL_N_sf"/>
</dbReference>
<organism evidence="6 7">
    <name type="scientific">Arachis hypogaea</name>
    <name type="common">Peanut</name>
    <dbReference type="NCBI Taxonomy" id="3818"/>
    <lineage>
        <taxon>Eukaryota</taxon>
        <taxon>Viridiplantae</taxon>
        <taxon>Streptophyta</taxon>
        <taxon>Embryophyta</taxon>
        <taxon>Tracheophyta</taxon>
        <taxon>Spermatophyta</taxon>
        <taxon>Magnoliopsida</taxon>
        <taxon>eudicotyledons</taxon>
        <taxon>Gunneridae</taxon>
        <taxon>Pentapetalae</taxon>
        <taxon>rosids</taxon>
        <taxon>fabids</taxon>
        <taxon>Fabales</taxon>
        <taxon>Fabaceae</taxon>
        <taxon>Papilionoideae</taxon>
        <taxon>50 kb inversion clade</taxon>
        <taxon>dalbergioids sensu lato</taxon>
        <taxon>Dalbergieae</taxon>
        <taxon>Pterocarpus clade</taxon>
        <taxon>Arachis</taxon>
    </lineage>
</organism>
<dbReference type="GO" id="GO:0016405">
    <property type="term" value="F:CoA-ligase activity"/>
    <property type="evidence" value="ECO:0007669"/>
    <property type="project" value="TreeGrafter"/>
</dbReference>
<dbReference type="SUPFAM" id="SSF56801">
    <property type="entry name" value="Acetyl-CoA synthetase-like"/>
    <property type="match status" value="1"/>
</dbReference>
<evidence type="ECO:0000256" key="2">
    <source>
        <dbReference type="ARBA" id="ARBA00022598"/>
    </source>
</evidence>
<evidence type="ECO:0000259" key="4">
    <source>
        <dbReference type="Pfam" id="PF00501"/>
    </source>
</evidence>
<comment type="similarity">
    <text evidence="1">Belongs to the ATP-dependent AMP-binding enzyme family.</text>
</comment>
<dbReference type="PANTHER" id="PTHR24096">
    <property type="entry name" value="LONG-CHAIN-FATTY-ACID--COA LIGASE"/>
    <property type="match status" value="1"/>
</dbReference>
<evidence type="ECO:0000313" key="7">
    <source>
        <dbReference type="Proteomes" id="UP000289738"/>
    </source>
</evidence>
<evidence type="ECO:0000259" key="5">
    <source>
        <dbReference type="Pfam" id="PF13193"/>
    </source>
</evidence>
<evidence type="ECO:0000256" key="1">
    <source>
        <dbReference type="ARBA" id="ARBA00006432"/>
    </source>
</evidence>
<dbReference type="Pfam" id="PF00501">
    <property type="entry name" value="AMP-binding"/>
    <property type="match status" value="1"/>
</dbReference>
<keyword evidence="3" id="KW-0812">Transmembrane</keyword>
<proteinExistence type="inferred from homology"/>
<keyword evidence="3" id="KW-0472">Membrane</keyword>
<dbReference type="InterPro" id="IPR000873">
    <property type="entry name" value="AMP-dep_synth/lig_dom"/>
</dbReference>
<evidence type="ECO:0008006" key="8">
    <source>
        <dbReference type="Google" id="ProtNLM"/>
    </source>
</evidence>
<dbReference type="PROSITE" id="PS00455">
    <property type="entry name" value="AMP_BINDING"/>
    <property type="match status" value="1"/>
</dbReference>
<dbReference type="Proteomes" id="UP000289738">
    <property type="component" value="Chromosome A10"/>
</dbReference>
<dbReference type="InterPro" id="IPR020845">
    <property type="entry name" value="AMP-binding_CS"/>
</dbReference>
<feature type="domain" description="AMP-dependent synthetase/ligase" evidence="4">
    <location>
        <begin position="62"/>
        <end position="407"/>
    </location>
</feature>
<keyword evidence="3" id="KW-1133">Transmembrane helix</keyword>
<dbReference type="InterPro" id="IPR045851">
    <property type="entry name" value="AMP-bd_C_sf"/>
</dbReference>
<feature type="domain" description="AMP-binding enzyme C-terminal" evidence="5">
    <location>
        <begin position="458"/>
        <end position="533"/>
    </location>
</feature>
<dbReference type="EMBL" id="SDMP01000010">
    <property type="protein sequence ID" value="RYR32671.1"/>
    <property type="molecule type" value="Genomic_DNA"/>
</dbReference>
<dbReference type="InterPro" id="IPR025110">
    <property type="entry name" value="AMP-bd_C"/>
</dbReference>
<protein>
    <recommendedName>
        <fullName evidence="8">4-coumarate--CoA ligase-like 9</fullName>
    </recommendedName>
</protein>
<gene>
    <name evidence="6" type="ORF">Ahy_A10g047205</name>
</gene>
<dbReference type="Pfam" id="PF13193">
    <property type="entry name" value="AMP-binding_C"/>
    <property type="match status" value="1"/>
</dbReference>
<keyword evidence="2" id="KW-0436">Ligase</keyword>
<comment type="caution">
    <text evidence="6">The sequence shown here is derived from an EMBL/GenBank/DDBJ whole genome shotgun (WGS) entry which is preliminary data.</text>
</comment>
<sequence>MEQKTATSNNVLIDPSNGFNRATRTFHSLKPPLRLPPSHATVSAPSYVLSLRRNSPWSDSVTALIDSATGRHLSYADFIRRSETLAANLTSLFTLSKNDTALVLSPNLLHVPILHFALLSLGVVVSPVNPLATRSDLTRIIRLSKPTIAFATSSAANNLPYEFRHGTVLIDSPEFESLMTASRPGAKLEQVEVSQSDVAAILYSSGTTGNVKGVMLTHRNLIAMAGVYDVVRPQREKPAVFLYTVPFFHVFGFTLSLRAVVLLETVVLMERFGLRRMMEAIERFRVTHMAAVPSIMVAMMKDDLTAAYDLRSLECVSCGGAPLGKDTAAAFKTKFPKVLILQGYGLTESTAGVARTTNPEEASRSRTTGKLVSGVEAKIVNPDTGEPMFPGDQGELWLRGPSIMKGYVGDAEATLASLVDGWLRTGDLCYFDEEGFLYVVDRLKELIKYKGYQVAPAELEQVLHSHPEISDAAVIPYPDEEAGQVPMAFVVRKPQSSLGEAEIIEFVAKQVAPYKKIRRVTFVDSIPKNAVGKILRKDLNKIALERYISRL</sequence>
<evidence type="ECO:0000256" key="3">
    <source>
        <dbReference type="SAM" id="Phobius"/>
    </source>
</evidence>